<protein>
    <submittedName>
        <fullName evidence="1">Uncharacterized protein</fullName>
    </submittedName>
</protein>
<comment type="caution">
    <text evidence="1">The sequence shown here is derived from an EMBL/GenBank/DDBJ whole genome shotgun (WGS) entry which is preliminary data.</text>
</comment>
<dbReference type="InterPro" id="IPR036397">
    <property type="entry name" value="RNaseH_sf"/>
</dbReference>
<gene>
    <name evidence="1" type="ORF">TWF506_009526</name>
</gene>
<dbReference type="GO" id="GO:0003676">
    <property type="term" value="F:nucleic acid binding"/>
    <property type="evidence" value="ECO:0007669"/>
    <property type="project" value="InterPro"/>
</dbReference>
<dbReference type="EMBL" id="JAVHJM010000007">
    <property type="protein sequence ID" value="KAK6510418.1"/>
    <property type="molecule type" value="Genomic_DNA"/>
</dbReference>
<organism evidence="1 2">
    <name type="scientific">Arthrobotrys conoides</name>
    <dbReference type="NCBI Taxonomy" id="74498"/>
    <lineage>
        <taxon>Eukaryota</taxon>
        <taxon>Fungi</taxon>
        <taxon>Dikarya</taxon>
        <taxon>Ascomycota</taxon>
        <taxon>Pezizomycotina</taxon>
        <taxon>Orbiliomycetes</taxon>
        <taxon>Orbiliales</taxon>
        <taxon>Orbiliaceae</taxon>
        <taxon>Arthrobotrys</taxon>
    </lineage>
</organism>
<sequence>MYFLSITSPFTIILHPPIEISSSILDLHLIHPLEINQDKMDFKPRSLQPHPADFAKEMVGRKSEFTINTKECEPLNSEIIGENTYIAHFPDETQIMFQMIHLSPLSLITWNFFRQRIHGQVLPWLNGQSIYFPEADRFRPASFIPIQNNAKDSSPFDGVDVTFRRSRIGTTRLRVWGLTELPIFIGGIPLRITCLIVDSLPLHRTTSICPVPDMLLLATIFNGLTTPLEYCWGIKAMRYRTGNVSIGTRIMPETGNIALEVYADVANPKSQKRGVVYDFGFGAWFGEDCVFNKYGTMEFNRPQADCGLEIRGALQALYAIRDLSTYSYSSFDFTDVAFYCSSRHIVSWADQWSAHGGNSLWVRKLRMEQRLKDLWAEMVHTMKAANKTFHWYYIEPEHNEEAMALSQAALMRLPRPTQILINEPHNILKLRALVKAKQRPSNHFEGMSLEGGMCRRKHPKGFKIDLCCVCTKQNKPWEQHFHY</sequence>
<dbReference type="AlphaFoldDB" id="A0AAN8RLC3"/>
<evidence type="ECO:0000313" key="1">
    <source>
        <dbReference type="EMBL" id="KAK6510418.1"/>
    </source>
</evidence>
<dbReference type="Proteomes" id="UP001307849">
    <property type="component" value="Unassembled WGS sequence"/>
</dbReference>
<dbReference type="Gene3D" id="3.30.420.10">
    <property type="entry name" value="Ribonuclease H-like superfamily/Ribonuclease H"/>
    <property type="match status" value="1"/>
</dbReference>
<name>A0AAN8RLC3_9PEZI</name>
<evidence type="ECO:0000313" key="2">
    <source>
        <dbReference type="Proteomes" id="UP001307849"/>
    </source>
</evidence>
<proteinExistence type="predicted"/>
<accession>A0AAN8RLC3</accession>
<reference evidence="1 2" key="1">
    <citation type="submission" date="2019-10" db="EMBL/GenBank/DDBJ databases">
        <authorList>
            <person name="Palmer J.M."/>
        </authorList>
    </citation>
    <scope>NUCLEOTIDE SEQUENCE [LARGE SCALE GENOMIC DNA]</scope>
    <source>
        <strain evidence="1 2">TWF506</strain>
    </source>
</reference>
<keyword evidence="2" id="KW-1185">Reference proteome</keyword>